<dbReference type="Gene3D" id="1.10.10.10">
    <property type="entry name" value="Winged helix-like DNA-binding domain superfamily/Winged helix DNA-binding domain"/>
    <property type="match status" value="1"/>
</dbReference>
<evidence type="ECO:0000256" key="4">
    <source>
        <dbReference type="ARBA" id="ARBA00023163"/>
    </source>
</evidence>
<evidence type="ECO:0000313" key="7">
    <source>
        <dbReference type="Proteomes" id="UP000566663"/>
    </source>
</evidence>
<dbReference type="InterPro" id="IPR036390">
    <property type="entry name" value="WH_DNA-bd_sf"/>
</dbReference>
<dbReference type="Pfam" id="PF03466">
    <property type="entry name" value="LysR_substrate"/>
    <property type="match status" value="1"/>
</dbReference>
<dbReference type="PANTHER" id="PTHR30537">
    <property type="entry name" value="HTH-TYPE TRANSCRIPTIONAL REGULATOR"/>
    <property type="match status" value="1"/>
</dbReference>
<dbReference type="Pfam" id="PF00126">
    <property type="entry name" value="HTH_1"/>
    <property type="match status" value="1"/>
</dbReference>
<dbReference type="InterPro" id="IPR058163">
    <property type="entry name" value="LysR-type_TF_proteobact-type"/>
</dbReference>
<dbReference type="SUPFAM" id="SSF53850">
    <property type="entry name" value="Periplasmic binding protein-like II"/>
    <property type="match status" value="1"/>
</dbReference>
<dbReference type="Proteomes" id="UP000566663">
    <property type="component" value="Unassembled WGS sequence"/>
</dbReference>
<evidence type="ECO:0000256" key="2">
    <source>
        <dbReference type="ARBA" id="ARBA00023015"/>
    </source>
</evidence>
<sequence>MFDWDDLRVFRAVAEAGTTLGAARRLGISQPTVVRRIAGFERAVGVALFERSRTGYRLTEAGEELVPLAEQVGKEVEAINDMLASRSRSLAGTIRVTAAEPVANMLLAPAVLDFQRTNPNVAIQLLIADRFLDLARGEADVALRATFNGLEDSNLVGRKLVDAPWAVYCSREYMENRGRPCTPLEADGHPILSSERSAGDAPVMHWLEEAVPNAKLVWRSNSLSSLQSAVRAGLGLAPLPCLLGRNDPELVKCFDAGGAAFPDIWLLAHAAARSRPHIQSFIAALSDHVIAHADLLRDES</sequence>
<dbReference type="SUPFAM" id="SSF46785">
    <property type="entry name" value="Winged helix' DNA-binding domain"/>
    <property type="match status" value="1"/>
</dbReference>
<dbReference type="EMBL" id="JACHFZ010000001">
    <property type="protein sequence ID" value="MBB5291321.1"/>
    <property type="molecule type" value="Genomic_DNA"/>
</dbReference>
<keyword evidence="4" id="KW-0804">Transcription</keyword>
<keyword evidence="7" id="KW-1185">Reference proteome</keyword>
<dbReference type="GO" id="GO:0043565">
    <property type="term" value="F:sequence-specific DNA binding"/>
    <property type="evidence" value="ECO:0007669"/>
    <property type="project" value="TreeGrafter"/>
</dbReference>
<evidence type="ECO:0000259" key="5">
    <source>
        <dbReference type="PROSITE" id="PS50931"/>
    </source>
</evidence>
<evidence type="ECO:0000256" key="1">
    <source>
        <dbReference type="ARBA" id="ARBA00009437"/>
    </source>
</evidence>
<gene>
    <name evidence="6" type="ORF">HNQ67_000817</name>
</gene>
<reference evidence="6 7" key="1">
    <citation type="submission" date="2020-08" db="EMBL/GenBank/DDBJ databases">
        <title>Genomic Encyclopedia of Type Strains, Phase IV (KMG-IV): sequencing the most valuable type-strain genomes for metagenomic binning, comparative biology and taxonomic classification.</title>
        <authorList>
            <person name="Goeker M."/>
        </authorList>
    </citation>
    <scope>NUCLEOTIDE SEQUENCE [LARGE SCALE GENOMIC DNA]</scope>
    <source>
        <strain evidence="6 7">DSM 25335</strain>
    </source>
</reference>
<proteinExistence type="inferred from homology"/>
<dbReference type="GO" id="GO:0003700">
    <property type="term" value="F:DNA-binding transcription factor activity"/>
    <property type="evidence" value="ECO:0007669"/>
    <property type="project" value="InterPro"/>
</dbReference>
<accession>A0A7W8HWQ4</accession>
<feature type="domain" description="HTH lysR-type" evidence="5">
    <location>
        <begin position="2"/>
        <end position="59"/>
    </location>
</feature>
<organism evidence="6 7">
    <name type="scientific">Brevundimonas basaltis</name>
    <dbReference type="NCBI Taxonomy" id="472166"/>
    <lineage>
        <taxon>Bacteria</taxon>
        <taxon>Pseudomonadati</taxon>
        <taxon>Pseudomonadota</taxon>
        <taxon>Alphaproteobacteria</taxon>
        <taxon>Caulobacterales</taxon>
        <taxon>Caulobacteraceae</taxon>
        <taxon>Brevundimonas</taxon>
    </lineage>
</organism>
<dbReference type="RefSeq" id="WP_183252543.1">
    <property type="nucleotide sequence ID" value="NZ_BAAAFF010000004.1"/>
</dbReference>
<comment type="caution">
    <text evidence="6">The sequence shown here is derived from an EMBL/GenBank/DDBJ whole genome shotgun (WGS) entry which is preliminary data.</text>
</comment>
<dbReference type="Gene3D" id="3.40.190.290">
    <property type="match status" value="1"/>
</dbReference>
<keyword evidence="3 6" id="KW-0238">DNA-binding</keyword>
<protein>
    <submittedName>
        <fullName evidence="6">DNA-binding transcriptional LysR family regulator</fullName>
    </submittedName>
</protein>
<dbReference type="PANTHER" id="PTHR30537:SF3">
    <property type="entry name" value="TRANSCRIPTIONAL REGULATORY PROTEIN"/>
    <property type="match status" value="1"/>
</dbReference>
<name>A0A7W8HWQ4_9CAUL</name>
<dbReference type="AlphaFoldDB" id="A0A7W8HWQ4"/>
<dbReference type="PROSITE" id="PS50931">
    <property type="entry name" value="HTH_LYSR"/>
    <property type="match status" value="1"/>
</dbReference>
<dbReference type="InterPro" id="IPR005119">
    <property type="entry name" value="LysR_subst-bd"/>
</dbReference>
<evidence type="ECO:0000256" key="3">
    <source>
        <dbReference type="ARBA" id="ARBA00023125"/>
    </source>
</evidence>
<dbReference type="InterPro" id="IPR000847">
    <property type="entry name" value="LysR_HTH_N"/>
</dbReference>
<comment type="similarity">
    <text evidence="1">Belongs to the LysR transcriptional regulatory family.</text>
</comment>
<keyword evidence="2" id="KW-0805">Transcription regulation</keyword>
<dbReference type="InterPro" id="IPR036388">
    <property type="entry name" value="WH-like_DNA-bd_sf"/>
</dbReference>
<dbReference type="GO" id="GO:0006351">
    <property type="term" value="P:DNA-templated transcription"/>
    <property type="evidence" value="ECO:0007669"/>
    <property type="project" value="TreeGrafter"/>
</dbReference>
<evidence type="ECO:0000313" key="6">
    <source>
        <dbReference type="EMBL" id="MBB5291321.1"/>
    </source>
</evidence>